<dbReference type="SMART" id="SM00164">
    <property type="entry name" value="TBC"/>
    <property type="match status" value="1"/>
</dbReference>
<dbReference type="PROSITE" id="PS50086">
    <property type="entry name" value="TBC_RABGAP"/>
    <property type="match status" value="1"/>
</dbReference>
<dbReference type="InterPro" id="IPR000195">
    <property type="entry name" value="Rab-GAP-TBC_dom"/>
</dbReference>
<dbReference type="GO" id="GO:0005737">
    <property type="term" value="C:cytoplasm"/>
    <property type="evidence" value="ECO:0007669"/>
    <property type="project" value="UniProtKB-ARBA"/>
</dbReference>
<dbReference type="PANTHER" id="PTHR22957">
    <property type="entry name" value="TBC1 DOMAIN FAMILY MEMBER GTPASE-ACTIVATING PROTEIN"/>
    <property type="match status" value="1"/>
</dbReference>
<evidence type="ECO:0000256" key="4">
    <source>
        <dbReference type="SAM" id="MobiDB-lite"/>
    </source>
</evidence>
<evidence type="ECO:0000256" key="2">
    <source>
        <dbReference type="ARBA" id="ARBA00072091"/>
    </source>
</evidence>
<dbReference type="InterPro" id="IPR035969">
    <property type="entry name" value="Rab-GAP_TBC_sf"/>
</dbReference>
<dbReference type="Proteomes" id="UP001209540">
    <property type="component" value="Unassembled WGS sequence"/>
</dbReference>
<evidence type="ECO:0000256" key="1">
    <source>
        <dbReference type="ARBA" id="ARBA00022468"/>
    </source>
</evidence>
<dbReference type="FunFam" id="1.10.472.80:FF:000005">
    <property type="entry name" value="TBC1 domain family member 15"/>
    <property type="match status" value="1"/>
</dbReference>
<reference evidence="6" key="1">
    <citation type="journal article" date="2022" name="IScience">
        <title>Evolution of zygomycete secretomes and the origins of terrestrial fungal ecologies.</title>
        <authorList>
            <person name="Chang Y."/>
            <person name="Wang Y."/>
            <person name="Mondo S."/>
            <person name="Ahrendt S."/>
            <person name="Andreopoulos W."/>
            <person name="Barry K."/>
            <person name="Beard J."/>
            <person name="Benny G.L."/>
            <person name="Blankenship S."/>
            <person name="Bonito G."/>
            <person name="Cuomo C."/>
            <person name="Desiro A."/>
            <person name="Gervers K.A."/>
            <person name="Hundley H."/>
            <person name="Kuo A."/>
            <person name="LaButti K."/>
            <person name="Lang B.F."/>
            <person name="Lipzen A."/>
            <person name="O'Donnell K."/>
            <person name="Pangilinan J."/>
            <person name="Reynolds N."/>
            <person name="Sandor L."/>
            <person name="Smith M.E."/>
            <person name="Tsang A."/>
            <person name="Grigoriev I.V."/>
            <person name="Stajich J.E."/>
            <person name="Spatafora J.W."/>
        </authorList>
    </citation>
    <scope>NUCLEOTIDE SEQUENCE</scope>
    <source>
        <strain evidence="6">RSA 2281</strain>
    </source>
</reference>
<sequence>MNDYDRATYYLAQWGDEKDGNGEHGLQDERDALIHDMPEMNLPPPKDTRRDPIAPEEWVDYFDAEGRLRVAEGYILGLIFRGGLHPDVRIEAWKYLLGIYPWDSTFDEREAIRRSKVDEYYEIKAKWFNEVEVRDTEKFQLEKHRIDKDVHRTDRTISIFEGEDLPNPDPNMGVGTNSNLEIMKDILVSYNFHNTELGYVQGMSDLLAPIYVAMGTEEMAFWCFVHFMDRVESNFYMDQTGMRGQLKTLDALIRFMDPALYKRLEETDTANLFFCFRWLLVWFKREFEWDDVIRLWEVLWTNHLSPHMIMFIALAVLDQHRQVILESLNQFDEILKYINELTGTIDLEETLKRSEVLFYRFERRIKAMERKRTQLQEKLEERLVWMNQEERQKIEQSIKELEIDDKLTSLLKVNDIHTQPTPTSTTPSSLSSS</sequence>
<proteinExistence type="predicted"/>
<evidence type="ECO:0000313" key="6">
    <source>
        <dbReference type="EMBL" id="KAI9261467.1"/>
    </source>
</evidence>
<dbReference type="GO" id="GO:0005096">
    <property type="term" value="F:GTPase activator activity"/>
    <property type="evidence" value="ECO:0007669"/>
    <property type="project" value="UniProtKB-KW"/>
</dbReference>
<feature type="domain" description="Rab-GAP TBC" evidence="5">
    <location>
        <begin position="83"/>
        <end position="303"/>
    </location>
</feature>
<dbReference type="Gene3D" id="1.10.8.270">
    <property type="entry name" value="putative rabgap domain of human tbc1 domain family member 14 like domains"/>
    <property type="match status" value="1"/>
</dbReference>
<evidence type="ECO:0000313" key="7">
    <source>
        <dbReference type="Proteomes" id="UP001209540"/>
    </source>
</evidence>
<dbReference type="PANTHER" id="PTHR22957:SF502">
    <property type="entry name" value="SMALL G PROTEIN SIGNALING MODULATOR 2-RELATED"/>
    <property type="match status" value="1"/>
</dbReference>
<dbReference type="AlphaFoldDB" id="A0AAD5JZ54"/>
<feature type="compositionally biased region" description="Low complexity" evidence="4">
    <location>
        <begin position="418"/>
        <end position="433"/>
    </location>
</feature>
<evidence type="ECO:0000259" key="5">
    <source>
        <dbReference type="PROSITE" id="PS50086"/>
    </source>
</evidence>
<feature type="region of interest" description="Disordered" evidence="4">
    <location>
        <begin position="414"/>
        <end position="433"/>
    </location>
</feature>
<accession>A0AAD5JZ54</accession>
<dbReference type="SUPFAM" id="SSF47923">
    <property type="entry name" value="Ypt/Rab-GAP domain of gyp1p"/>
    <property type="match status" value="2"/>
</dbReference>
<keyword evidence="7" id="KW-1185">Reference proteome</keyword>
<dbReference type="Pfam" id="PF00566">
    <property type="entry name" value="RabGAP-TBC"/>
    <property type="match status" value="1"/>
</dbReference>
<protein>
    <recommendedName>
        <fullName evidence="2">GTPase-activating protein GYP7</fullName>
    </recommendedName>
    <alternativeName>
        <fullName evidence="3">GAP for YPT7</fullName>
    </alternativeName>
</protein>
<comment type="caution">
    <text evidence="6">The sequence shown here is derived from an EMBL/GenBank/DDBJ whole genome shotgun (WGS) entry which is preliminary data.</text>
</comment>
<dbReference type="Gene3D" id="1.10.472.80">
    <property type="entry name" value="Ypt/Rab-GAP domain of gyp1p, domain 3"/>
    <property type="match status" value="1"/>
</dbReference>
<reference evidence="6" key="2">
    <citation type="submission" date="2023-02" db="EMBL/GenBank/DDBJ databases">
        <authorList>
            <consortium name="DOE Joint Genome Institute"/>
            <person name="Mondo S.J."/>
            <person name="Chang Y."/>
            <person name="Wang Y."/>
            <person name="Ahrendt S."/>
            <person name="Andreopoulos W."/>
            <person name="Barry K."/>
            <person name="Beard J."/>
            <person name="Benny G.L."/>
            <person name="Blankenship S."/>
            <person name="Bonito G."/>
            <person name="Cuomo C."/>
            <person name="Desiro A."/>
            <person name="Gervers K.A."/>
            <person name="Hundley H."/>
            <person name="Kuo A."/>
            <person name="LaButti K."/>
            <person name="Lang B.F."/>
            <person name="Lipzen A."/>
            <person name="O'Donnell K."/>
            <person name="Pangilinan J."/>
            <person name="Reynolds N."/>
            <person name="Sandor L."/>
            <person name="Smith M.W."/>
            <person name="Tsang A."/>
            <person name="Grigoriev I.V."/>
            <person name="Stajich J.E."/>
            <person name="Spatafora J.W."/>
        </authorList>
    </citation>
    <scope>NUCLEOTIDE SEQUENCE</scope>
    <source>
        <strain evidence="6">RSA 2281</strain>
    </source>
</reference>
<organism evidence="6 7">
    <name type="scientific">Phascolomyces articulosus</name>
    <dbReference type="NCBI Taxonomy" id="60185"/>
    <lineage>
        <taxon>Eukaryota</taxon>
        <taxon>Fungi</taxon>
        <taxon>Fungi incertae sedis</taxon>
        <taxon>Mucoromycota</taxon>
        <taxon>Mucoromycotina</taxon>
        <taxon>Mucoromycetes</taxon>
        <taxon>Mucorales</taxon>
        <taxon>Lichtheimiaceae</taxon>
        <taxon>Phascolomyces</taxon>
    </lineage>
</organism>
<evidence type="ECO:0000256" key="3">
    <source>
        <dbReference type="ARBA" id="ARBA00082648"/>
    </source>
</evidence>
<name>A0AAD5JZ54_9FUNG</name>
<keyword evidence="1" id="KW-0343">GTPase activation</keyword>
<gene>
    <name evidence="6" type="ORF">BDA99DRAFT_511424</name>
</gene>
<dbReference type="EMBL" id="JAIXMP010000015">
    <property type="protein sequence ID" value="KAI9261467.1"/>
    <property type="molecule type" value="Genomic_DNA"/>
</dbReference>